<dbReference type="InterPro" id="IPR020846">
    <property type="entry name" value="MFS_dom"/>
</dbReference>
<dbReference type="InterPro" id="IPR005828">
    <property type="entry name" value="MFS_sugar_transport-like"/>
</dbReference>
<feature type="transmembrane region" description="Helical" evidence="6">
    <location>
        <begin position="66"/>
        <end position="83"/>
    </location>
</feature>
<dbReference type="InterPro" id="IPR036259">
    <property type="entry name" value="MFS_trans_sf"/>
</dbReference>
<comment type="caution">
    <text evidence="8">The sequence shown here is derived from an EMBL/GenBank/DDBJ whole genome shotgun (WGS) entry which is preliminary data.</text>
</comment>
<accession>A0A4Y7RK42</accession>
<evidence type="ECO:0000256" key="2">
    <source>
        <dbReference type="ARBA" id="ARBA00022448"/>
    </source>
</evidence>
<evidence type="ECO:0000259" key="7">
    <source>
        <dbReference type="PROSITE" id="PS50850"/>
    </source>
</evidence>
<organism evidence="8 9">
    <name type="scientific">Pelotomaculum propionicicum</name>
    <dbReference type="NCBI Taxonomy" id="258475"/>
    <lineage>
        <taxon>Bacteria</taxon>
        <taxon>Bacillati</taxon>
        <taxon>Bacillota</taxon>
        <taxon>Clostridia</taxon>
        <taxon>Eubacteriales</taxon>
        <taxon>Desulfotomaculaceae</taxon>
        <taxon>Pelotomaculum</taxon>
    </lineage>
</organism>
<dbReference type="GO" id="GO:0005886">
    <property type="term" value="C:plasma membrane"/>
    <property type="evidence" value="ECO:0007669"/>
    <property type="project" value="UniProtKB-SubCell"/>
</dbReference>
<name>A0A4Y7RK42_9FIRM</name>
<sequence length="452" mass="49038">MARGANAGPSYFDGTKIGNTQKKFLWLAALVYFFDQMDNGTFSYAVPALIKNWGITTAQVAHVNSLNYFGMFLGAVFGGWLSDRIGRKKAMLTGILTFSLGSLGNAFATSFPVMAGARLVTGFGVVATVIVAMVYIAEMLPSENRGRYQSLTIACGTIGIPMCALFARWVVPMGPETWRYVFVLGSCGIFLALLGFFWFKESPRWLVSKGRIEEAENLVEEITGQKVDLRAVSIKEVKKVGNIEALRVMFSKEYIKRTLVLGTLGLGINLGIFFIGTFYTTMLTKIGLPVATVLTIAAISDWGSPAGDLTSSFFVDKGGRKIPIVVFCVIAGALSIVCGMSTLPILVVITLTVHRIFRAGSLVMFWSYLAESFPTHIRSNASGFVFGSGRLAAALSQFALPVLWANYGWAGLNTINGLFFILPAILVLFLGEKTGKRTLEELNEERTGSATA</sequence>
<proteinExistence type="predicted"/>
<evidence type="ECO:0000313" key="9">
    <source>
        <dbReference type="Proteomes" id="UP000297597"/>
    </source>
</evidence>
<evidence type="ECO:0000256" key="3">
    <source>
        <dbReference type="ARBA" id="ARBA00022692"/>
    </source>
</evidence>
<keyword evidence="2" id="KW-0813">Transport</keyword>
<dbReference type="SUPFAM" id="SSF103473">
    <property type="entry name" value="MFS general substrate transporter"/>
    <property type="match status" value="1"/>
</dbReference>
<feature type="transmembrane region" description="Helical" evidence="6">
    <location>
        <begin position="383"/>
        <end position="404"/>
    </location>
</feature>
<evidence type="ECO:0000256" key="5">
    <source>
        <dbReference type="ARBA" id="ARBA00023136"/>
    </source>
</evidence>
<feature type="transmembrane region" description="Helical" evidence="6">
    <location>
        <begin position="259"/>
        <end position="280"/>
    </location>
</feature>
<dbReference type="EMBL" id="QFFZ01000057">
    <property type="protein sequence ID" value="TEB09171.1"/>
    <property type="molecule type" value="Genomic_DNA"/>
</dbReference>
<evidence type="ECO:0000313" key="8">
    <source>
        <dbReference type="EMBL" id="TEB09171.1"/>
    </source>
</evidence>
<dbReference type="CDD" id="cd17316">
    <property type="entry name" value="MFS_SV2_like"/>
    <property type="match status" value="1"/>
</dbReference>
<dbReference type="PANTHER" id="PTHR23508">
    <property type="entry name" value="CARBOXYLIC ACID TRANSPORTER PROTEIN HOMOLOG"/>
    <property type="match status" value="1"/>
</dbReference>
<dbReference type="GO" id="GO:0046943">
    <property type="term" value="F:carboxylic acid transmembrane transporter activity"/>
    <property type="evidence" value="ECO:0007669"/>
    <property type="project" value="TreeGrafter"/>
</dbReference>
<gene>
    <name evidence="8" type="primary">ydjE_2</name>
    <name evidence="8" type="ORF">Pmgp_03346</name>
</gene>
<evidence type="ECO:0000256" key="6">
    <source>
        <dbReference type="SAM" id="Phobius"/>
    </source>
</evidence>
<dbReference type="RefSeq" id="WP_134215419.1">
    <property type="nucleotide sequence ID" value="NZ_QFFZ01000057.1"/>
</dbReference>
<dbReference type="AlphaFoldDB" id="A0A4Y7RK42"/>
<feature type="transmembrane region" description="Helical" evidence="6">
    <location>
        <begin position="115"/>
        <end position="136"/>
    </location>
</feature>
<protein>
    <submittedName>
        <fullName evidence="8">Inner membrane metabolite transport protein YdjE</fullName>
    </submittedName>
</protein>
<dbReference type="Pfam" id="PF00083">
    <property type="entry name" value="Sugar_tr"/>
    <property type="match status" value="1"/>
</dbReference>
<comment type="subcellular location">
    <subcellularLocation>
        <location evidence="1">Cell membrane</location>
        <topology evidence="1">Multi-pass membrane protein</topology>
    </subcellularLocation>
</comment>
<dbReference type="Gene3D" id="1.20.1250.20">
    <property type="entry name" value="MFS general substrate transporter like domains"/>
    <property type="match status" value="1"/>
</dbReference>
<evidence type="ECO:0000256" key="4">
    <source>
        <dbReference type="ARBA" id="ARBA00022989"/>
    </source>
</evidence>
<feature type="transmembrane region" description="Helical" evidence="6">
    <location>
        <begin position="177"/>
        <end position="199"/>
    </location>
</feature>
<dbReference type="InterPro" id="IPR005829">
    <property type="entry name" value="Sugar_transporter_CS"/>
</dbReference>
<keyword evidence="4 6" id="KW-1133">Transmembrane helix</keyword>
<dbReference type="PROSITE" id="PS50850">
    <property type="entry name" value="MFS"/>
    <property type="match status" value="1"/>
</dbReference>
<feature type="transmembrane region" description="Helical" evidence="6">
    <location>
        <begin position="148"/>
        <end position="171"/>
    </location>
</feature>
<dbReference type="Proteomes" id="UP000297597">
    <property type="component" value="Unassembled WGS sequence"/>
</dbReference>
<reference evidence="8 9" key="1">
    <citation type="journal article" date="2018" name="Environ. Microbiol.">
        <title>Novel energy conservation strategies and behaviour of Pelotomaculum schinkii driving syntrophic propionate catabolism.</title>
        <authorList>
            <person name="Hidalgo-Ahumada C.A.P."/>
            <person name="Nobu M.K."/>
            <person name="Narihiro T."/>
            <person name="Tamaki H."/>
            <person name="Liu W.T."/>
            <person name="Kamagata Y."/>
            <person name="Stams A.J.M."/>
            <person name="Imachi H."/>
            <person name="Sousa D.Z."/>
        </authorList>
    </citation>
    <scope>NUCLEOTIDE SEQUENCE [LARGE SCALE GENOMIC DNA]</scope>
    <source>
        <strain evidence="8 9">MGP</strain>
    </source>
</reference>
<keyword evidence="5 6" id="KW-0472">Membrane</keyword>
<feature type="domain" description="Major facilitator superfamily (MFS) profile" evidence="7">
    <location>
        <begin position="24"/>
        <end position="435"/>
    </location>
</feature>
<evidence type="ECO:0000256" key="1">
    <source>
        <dbReference type="ARBA" id="ARBA00004651"/>
    </source>
</evidence>
<keyword evidence="3 6" id="KW-0812">Transmembrane</keyword>
<dbReference type="OrthoDB" id="9787026at2"/>
<feature type="transmembrane region" description="Helical" evidence="6">
    <location>
        <begin position="410"/>
        <end position="430"/>
    </location>
</feature>
<dbReference type="PANTHER" id="PTHR23508:SF10">
    <property type="entry name" value="CARBOXYLIC ACID TRANSPORTER PROTEIN HOMOLOG"/>
    <property type="match status" value="1"/>
</dbReference>
<dbReference type="PROSITE" id="PS00216">
    <property type="entry name" value="SUGAR_TRANSPORT_1"/>
    <property type="match status" value="1"/>
</dbReference>
<feature type="transmembrane region" description="Helical" evidence="6">
    <location>
        <begin position="324"/>
        <end position="349"/>
    </location>
</feature>
<keyword evidence="9" id="KW-1185">Reference proteome</keyword>